<dbReference type="PRINTS" id="PR00813">
    <property type="entry name" value="BCTERIALGSPG"/>
</dbReference>
<dbReference type="PROSITE" id="PS00409">
    <property type="entry name" value="PROKAR_NTER_METHYL"/>
    <property type="match status" value="1"/>
</dbReference>
<dbReference type="Gene3D" id="3.30.700.10">
    <property type="entry name" value="Glycoprotein, Type 4 Pilin"/>
    <property type="match status" value="1"/>
</dbReference>
<dbReference type="NCBIfam" id="TIGR02532">
    <property type="entry name" value="IV_pilin_GFxxxE"/>
    <property type="match status" value="1"/>
</dbReference>
<dbReference type="GO" id="GO:0015627">
    <property type="term" value="C:type II protein secretion system complex"/>
    <property type="evidence" value="ECO:0007669"/>
    <property type="project" value="InterPro"/>
</dbReference>
<keyword evidence="4 9" id="KW-0812">Transmembrane</keyword>
<reference evidence="10 11" key="2">
    <citation type="journal article" date="2009" name="Proc. Natl. Acad. Sci. U.S.A.">
        <title>On the chimeric nature, thermophilic origin, and phylogenetic placement of the Thermotogales.</title>
        <authorList>
            <person name="Zhaxybayeva O."/>
            <person name="Swithers K.S."/>
            <person name="Lapierre P."/>
            <person name="Fournier G.P."/>
            <person name="Bickhart D.M."/>
            <person name="DeBoy R.T."/>
            <person name="Nelson K.E."/>
            <person name="Nesbo C.L."/>
            <person name="Doolittle W.F."/>
            <person name="Gogarten J.P."/>
            <person name="Noll K.M."/>
        </authorList>
    </citation>
    <scope>NUCLEOTIDE SEQUENCE [LARGE SCALE GENOMIC DNA]</scope>
    <source>
        <strain evidence="11">ATCC BAA-488 / DSM 13995 / JCM 10881 / RKU-1</strain>
    </source>
</reference>
<dbReference type="KEGG" id="tpt:Tpet_1500"/>
<name>A5IMT5_THEP1</name>
<dbReference type="GO" id="GO:0009279">
    <property type="term" value="C:cell outer membrane"/>
    <property type="evidence" value="ECO:0007669"/>
    <property type="project" value="UniProtKB-SubCell"/>
</dbReference>
<dbReference type="AlphaFoldDB" id="A5IMT5"/>
<gene>
    <name evidence="10" type="ordered locus">Tpet_1500</name>
</gene>
<evidence type="ECO:0000313" key="10">
    <source>
        <dbReference type="EMBL" id="ABQ47508.1"/>
    </source>
</evidence>
<evidence type="ECO:0000256" key="8">
    <source>
        <dbReference type="ARBA" id="ARBA00023237"/>
    </source>
</evidence>
<keyword evidence="6 9" id="KW-1133">Transmembrane helix</keyword>
<reference evidence="11" key="1">
    <citation type="submission" date="2007-05" db="EMBL/GenBank/DDBJ databases">
        <title>Complete sequence of Thermotoga petrophila RKU-1.</title>
        <authorList>
            <consortium name="US DOE Joint Genome Institute"/>
            <person name="Copeland A."/>
            <person name="Lucas S."/>
            <person name="Lapidus A."/>
            <person name="Barry K."/>
            <person name="Glavina del Rio T."/>
            <person name="Dalin E."/>
            <person name="Tice H."/>
            <person name="Pitluck S."/>
            <person name="Sims D."/>
            <person name="Brettin T."/>
            <person name="Bruce D."/>
            <person name="Detter J.C."/>
            <person name="Han C."/>
            <person name="Tapia R."/>
            <person name="Schmutz J."/>
            <person name="Larimer F."/>
            <person name="Land M."/>
            <person name="Hauser L."/>
            <person name="Kyrpides N."/>
            <person name="Mikhailova N."/>
            <person name="Nelson K."/>
            <person name="Gogarten J.P."/>
            <person name="Noll K."/>
            <person name="Richardson P."/>
        </authorList>
    </citation>
    <scope>NUCLEOTIDE SEQUENCE [LARGE SCALE GENOMIC DNA]</scope>
    <source>
        <strain evidence="11">ATCC BAA-488 / DSM 13995 / JCM 10881 / RKU-1</strain>
    </source>
</reference>
<evidence type="ECO:0000256" key="5">
    <source>
        <dbReference type="ARBA" id="ARBA00022764"/>
    </source>
</evidence>
<keyword evidence="8" id="KW-0998">Cell outer membrane</keyword>
<dbReference type="GO" id="GO:0015628">
    <property type="term" value="P:protein secretion by the type II secretion system"/>
    <property type="evidence" value="ECO:0007669"/>
    <property type="project" value="InterPro"/>
</dbReference>
<dbReference type="RefSeq" id="WP_011943935.1">
    <property type="nucleotide sequence ID" value="NC_009486.1"/>
</dbReference>
<dbReference type="InterPro" id="IPR012902">
    <property type="entry name" value="N_methyl_site"/>
</dbReference>
<dbReference type="InterPro" id="IPR045584">
    <property type="entry name" value="Pilin-like"/>
</dbReference>
<dbReference type="STRING" id="390874.Tpet_1500"/>
<evidence type="ECO:0000256" key="3">
    <source>
        <dbReference type="ARBA" id="ARBA00022481"/>
    </source>
</evidence>
<organism evidence="10 11">
    <name type="scientific">Thermotoga petrophila (strain ATCC BAA-488 / DSM 13995 / JCM 10881 / RKU-1)</name>
    <dbReference type="NCBI Taxonomy" id="390874"/>
    <lineage>
        <taxon>Bacteria</taxon>
        <taxon>Thermotogati</taxon>
        <taxon>Thermotogota</taxon>
        <taxon>Thermotogae</taxon>
        <taxon>Thermotogales</taxon>
        <taxon>Thermotogaceae</taxon>
        <taxon>Thermotoga</taxon>
    </lineage>
</organism>
<evidence type="ECO:0000256" key="4">
    <source>
        <dbReference type="ARBA" id="ARBA00022692"/>
    </source>
</evidence>
<dbReference type="HOGENOM" id="CLU_1668579_0_0_0"/>
<dbReference type="Proteomes" id="UP000006558">
    <property type="component" value="Chromosome"/>
</dbReference>
<comment type="subcellular location">
    <subcellularLocation>
        <location evidence="1">Cell outer membrane</location>
        <topology evidence="1">Single-pass membrane protein</topology>
    </subcellularLocation>
    <subcellularLocation>
        <location evidence="2">Periplasm</location>
    </subcellularLocation>
</comment>
<evidence type="ECO:0000256" key="7">
    <source>
        <dbReference type="ARBA" id="ARBA00023136"/>
    </source>
</evidence>
<accession>A5IMT5</accession>
<dbReference type="InterPro" id="IPR000983">
    <property type="entry name" value="Bac_GSPG_pilin"/>
</dbReference>
<dbReference type="SUPFAM" id="SSF54523">
    <property type="entry name" value="Pili subunits"/>
    <property type="match status" value="1"/>
</dbReference>
<dbReference type="Pfam" id="PF07963">
    <property type="entry name" value="N_methyl"/>
    <property type="match status" value="1"/>
</dbReference>
<sequence>MRRRAGFTLIELLIVMAIIAALMAVLIPSVTGAMRKATATKIAVQLRNIEQAVEQYLYSMLPKSDDLDQSPYNDLDRNQDFRDFTNVGLLNNDEVDIKLIPDDNNKRIKIALYYNAPSTVIAQLIVGTLREAYGGGTTKNLGSLDDVDENTDDGAYYNNTNVFIIKSIDAFWW</sequence>
<feature type="transmembrane region" description="Helical" evidence="9">
    <location>
        <begin position="7"/>
        <end position="27"/>
    </location>
</feature>
<proteinExistence type="predicted"/>
<dbReference type="GO" id="GO:0042597">
    <property type="term" value="C:periplasmic space"/>
    <property type="evidence" value="ECO:0007669"/>
    <property type="project" value="UniProtKB-SubCell"/>
</dbReference>
<keyword evidence="5" id="KW-0574">Periplasm</keyword>
<evidence type="ECO:0000256" key="2">
    <source>
        <dbReference type="ARBA" id="ARBA00004418"/>
    </source>
</evidence>
<protein>
    <submittedName>
        <fullName evidence="10">Uncharacterized protein</fullName>
    </submittedName>
</protein>
<evidence type="ECO:0000313" key="11">
    <source>
        <dbReference type="Proteomes" id="UP000006558"/>
    </source>
</evidence>
<dbReference type="PANTHER" id="PTHR30093">
    <property type="entry name" value="GENERAL SECRETION PATHWAY PROTEIN G"/>
    <property type="match status" value="1"/>
</dbReference>
<keyword evidence="7 9" id="KW-0472">Membrane</keyword>
<evidence type="ECO:0000256" key="9">
    <source>
        <dbReference type="SAM" id="Phobius"/>
    </source>
</evidence>
<evidence type="ECO:0000256" key="6">
    <source>
        <dbReference type="ARBA" id="ARBA00022989"/>
    </source>
</evidence>
<dbReference type="eggNOG" id="COG2165">
    <property type="taxonomic scope" value="Bacteria"/>
</dbReference>
<evidence type="ECO:0000256" key="1">
    <source>
        <dbReference type="ARBA" id="ARBA00004203"/>
    </source>
</evidence>
<dbReference type="PANTHER" id="PTHR30093:SF44">
    <property type="entry name" value="TYPE II SECRETION SYSTEM CORE PROTEIN G"/>
    <property type="match status" value="1"/>
</dbReference>
<keyword evidence="3" id="KW-0488">Methylation</keyword>
<dbReference type="EMBL" id="CP000702">
    <property type="protein sequence ID" value="ABQ47508.1"/>
    <property type="molecule type" value="Genomic_DNA"/>
</dbReference>